<dbReference type="EMBL" id="CP016808">
    <property type="protein sequence ID" value="ANY66502.1"/>
    <property type="molecule type" value="Genomic_DNA"/>
</dbReference>
<proteinExistence type="predicted"/>
<name>A0A1B2DFK3_9BACL</name>
<organism evidence="2">
    <name type="scientific">Paenibacillus sp. BIHB 4019</name>
    <dbReference type="NCBI Taxonomy" id="1870819"/>
    <lineage>
        <taxon>Bacteria</taxon>
        <taxon>Bacillati</taxon>
        <taxon>Bacillota</taxon>
        <taxon>Bacilli</taxon>
        <taxon>Bacillales</taxon>
        <taxon>Paenibacillaceae</taxon>
        <taxon>Paenibacillus</taxon>
    </lineage>
</organism>
<gene>
    <name evidence="2" type="ORF">BBD42_08550</name>
</gene>
<dbReference type="RefSeq" id="WP_099517817.1">
    <property type="nucleotide sequence ID" value="NZ_CP016808.1"/>
</dbReference>
<feature type="region of interest" description="Disordered" evidence="1">
    <location>
        <begin position="63"/>
        <end position="82"/>
    </location>
</feature>
<reference evidence="2" key="1">
    <citation type="submission" date="2016-08" db="EMBL/GenBank/DDBJ databases">
        <title>Complete Genome Seqeunce of Paenibacillus sp. BIHB 4019 from tea rhizoplane.</title>
        <authorList>
            <person name="Thakur R."/>
            <person name="Swarnkar M.K."/>
            <person name="Gulati A."/>
        </authorList>
    </citation>
    <scope>NUCLEOTIDE SEQUENCE [LARGE SCALE GENOMIC DNA]</scope>
    <source>
        <strain evidence="2">BIHB4019</strain>
    </source>
</reference>
<evidence type="ECO:0000256" key="1">
    <source>
        <dbReference type="SAM" id="MobiDB-lite"/>
    </source>
</evidence>
<sequence>MEKLTGAVLEEEQKDQRNFPTAEVLKARPKLLAAMALLATVMLFRHPAALNGAAGCFSFRGEEGQKEEGCGGQERKASPDQV</sequence>
<dbReference type="AlphaFoldDB" id="A0A1B2DFK3"/>
<evidence type="ECO:0000313" key="2">
    <source>
        <dbReference type="EMBL" id="ANY66502.1"/>
    </source>
</evidence>
<accession>A0A1B2DFK3</accession>
<protein>
    <submittedName>
        <fullName evidence="2">Uncharacterized protein</fullName>
    </submittedName>
</protein>